<proteinExistence type="predicted"/>
<name>A0A8S5USP6_9CAUD</name>
<reference evidence="2" key="1">
    <citation type="journal article" date="2021" name="Proc. Natl. Acad. Sci. U.S.A.">
        <title>A Catalog of Tens of Thousands of Viruses from Human Metagenomes Reveals Hidden Associations with Chronic Diseases.</title>
        <authorList>
            <person name="Tisza M.J."/>
            <person name="Buck C.B."/>
        </authorList>
    </citation>
    <scope>NUCLEOTIDE SEQUENCE</scope>
    <source>
        <strain evidence="2">CtijX18</strain>
    </source>
</reference>
<protein>
    <submittedName>
        <fullName evidence="2">Uncharacterized protein</fullName>
    </submittedName>
</protein>
<accession>A0A8S5USP6</accession>
<feature type="coiled-coil region" evidence="1">
    <location>
        <begin position="581"/>
        <end position="608"/>
    </location>
</feature>
<keyword evidence="1" id="KW-0175">Coiled coil</keyword>
<evidence type="ECO:0000256" key="1">
    <source>
        <dbReference type="SAM" id="Coils"/>
    </source>
</evidence>
<sequence>MLQQISYTQNTQFAHAAIQQLLNQHITNADTILRQVVRQVVQNQPQYFQEVYNTIIHFVEAETIQGRLNPQDGNALNGAVYTIFNNYVAYMASNLGEQNLPTGAINYQNRQAIQQSAADYVNTRDGVMRFLVSYYQSQARQPVQQPFAQQNQFMGNTMPMQGFGQMPQMGNQMGFNQFGQMPQNQFGGGFSLMASNAGSTNTANMNMNLMGNASTQSTPAKQVSDQEIQSSYFNFGNRGGNSNSGSNNNGSPFTYYTNTGLTDEEIEEVKEQNTKKVREQMQAEFEHERKRFREEAAREYEEYEARQQEVQIQQPEIYTGDEFEDFIEDTGAKTPEQKRYFYHQLTDENNAKAALAEIERREQEEEQQYANDWDNQTLVMDNIQSAKPYVAPQPVQEVPVESEEDRIIRTQGTTVPPAENVPVRVVKRKPRRVINNSWMAIPEKGLDVWTEGNAELDEHRHDYAPREMYPVYDHEIEWVVEDGEDVGYLNYKADDRYYREVVAFRNPSWNVWTMTKYTEMGYRFELNPHDYPVQITYPLDEEEKMERARHIIPNTKPDTRFMSNGNPYSEGHNDESLLQAADNLLLSEEELQAQLAKLTESEKEYANVEYDGITREVSNDQEIVNTCLLNHRMNNPEAKAAVFRIVSSNFAFSETNQDDLLKEIKHCETMEEFYENIYLPLKKAEPVLAKRLSDVLDKAYARLLVKCGLSNVKGTCVIDIYPAVENTQFKNHPLRKEQYRIALQEMFQDFLSEEFMGEDILTSSEDPESKYMAVIPVTGSVVVVDKELNEFEGLVSPTGRKERSSWYELAITDHVELNTFLINLMERNKHHSKEFYLVTNDGVLIEAIKGHNATTKADKVYVRIVA</sequence>
<dbReference type="EMBL" id="BK016133">
    <property type="protein sequence ID" value="DAF97426.1"/>
    <property type="molecule type" value="Genomic_DNA"/>
</dbReference>
<evidence type="ECO:0000313" key="2">
    <source>
        <dbReference type="EMBL" id="DAF97426.1"/>
    </source>
</evidence>
<organism evidence="2">
    <name type="scientific">Myoviridae sp. ctijX18</name>
    <dbReference type="NCBI Taxonomy" id="2825154"/>
    <lineage>
        <taxon>Viruses</taxon>
        <taxon>Duplodnaviria</taxon>
        <taxon>Heunggongvirae</taxon>
        <taxon>Uroviricota</taxon>
        <taxon>Caudoviricetes</taxon>
    </lineage>
</organism>